<dbReference type="OrthoDB" id="5779735at2759"/>
<dbReference type="Proteomes" id="UP000594454">
    <property type="component" value="Chromosome 4"/>
</dbReference>
<evidence type="ECO:0000313" key="3">
    <source>
        <dbReference type="Proteomes" id="UP000594454"/>
    </source>
</evidence>
<organism evidence="2 3">
    <name type="scientific">Hermetia illucens</name>
    <name type="common">Black soldier fly</name>
    <dbReference type="NCBI Taxonomy" id="343691"/>
    <lineage>
        <taxon>Eukaryota</taxon>
        <taxon>Metazoa</taxon>
        <taxon>Ecdysozoa</taxon>
        <taxon>Arthropoda</taxon>
        <taxon>Hexapoda</taxon>
        <taxon>Insecta</taxon>
        <taxon>Pterygota</taxon>
        <taxon>Neoptera</taxon>
        <taxon>Endopterygota</taxon>
        <taxon>Diptera</taxon>
        <taxon>Brachycera</taxon>
        <taxon>Stratiomyomorpha</taxon>
        <taxon>Stratiomyidae</taxon>
        <taxon>Hermetiinae</taxon>
        <taxon>Hermetia</taxon>
    </lineage>
</organism>
<dbReference type="Pfam" id="PF10545">
    <property type="entry name" value="MADF_DNA_bdg"/>
    <property type="match status" value="1"/>
</dbReference>
<proteinExistence type="predicted"/>
<name>A0A7R8UYT9_HERIL</name>
<accession>A0A7R8UYT9</accession>
<feature type="domain" description="MADF" evidence="1">
    <location>
        <begin position="23"/>
        <end position="111"/>
    </location>
</feature>
<dbReference type="PANTHER" id="PTHR12243:SF67">
    <property type="entry name" value="COREPRESSOR OF PANGOLIN, ISOFORM A-RELATED"/>
    <property type="match status" value="1"/>
</dbReference>
<dbReference type="SMART" id="SM00595">
    <property type="entry name" value="MADF"/>
    <property type="match status" value="1"/>
</dbReference>
<reference evidence="2 3" key="1">
    <citation type="submission" date="2020-11" db="EMBL/GenBank/DDBJ databases">
        <authorList>
            <person name="Wallbank WR R."/>
            <person name="Pardo Diaz C."/>
            <person name="Kozak K."/>
            <person name="Martin S."/>
            <person name="Jiggins C."/>
            <person name="Moest M."/>
            <person name="Warren A I."/>
            <person name="Generalovic N T."/>
            <person name="Byers J.R.P. K."/>
            <person name="Montejo-Kovacevich G."/>
            <person name="Yen C E."/>
        </authorList>
    </citation>
    <scope>NUCLEOTIDE SEQUENCE [LARGE SCALE GENOMIC DNA]</scope>
</reference>
<protein>
    <recommendedName>
        <fullName evidence="1">MADF domain-containing protein</fullName>
    </recommendedName>
</protein>
<gene>
    <name evidence="2" type="ORF">HERILL_LOCUS12165</name>
</gene>
<sequence>MDRKNRKRRSQEARNIKIEFETMLIMEVESRQCLYAKDKEDYKNKTKREDAWKDIFSILNRSECQSKWNILRDSFRSYYRSLCNTPSGSGATETVKWPHFKAMMFLIPYIRVPEDDCGNYSNNSPNYPLIRFCKAKTTLVTPNTTNQAICLQIIIANEREIVSTNHSKKCCKQSKIQLPKNQ</sequence>
<dbReference type="InterPro" id="IPR039353">
    <property type="entry name" value="TF_Adf1"/>
</dbReference>
<dbReference type="InterPro" id="IPR006578">
    <property type="entry name" value="MADF-dom"/>
</dbReference>
<dbReference type="GO" id="GO:0005634">
    <property type="term" value="C:nucleus"/>
    <property type="evidence" value="ECO:0007669"/>
    <property type="project" value="TreeGrafter"/>
</dbReference>
<dbReference type="GO" id="GO:0005667">
    <property type="term" value="C:transcription regulator complex"/>
    <property type="evidence" value="ECO:0007669"/>
    <property type="project" value="TreeGrafter"/>
</dbReference>
<evidence type="ECO:0000313" key="2">
    <source>
        <dbReference type="EMBL" id="CAD7089629.1"/>
    </source>
</evidence>
<dbReference type="InParanoid" id="A0A7R8UYT9"/>
<dbReference type="EMBL" id="LR899012">
    <property type="protein sequence ID" value="CAD7089629.1"/>
    <property type="molecule type" value="Genomic_DNA"/>
</dbReference>
<evidence type="ECO:0000259" key="1">
    <source>
        <dbReference type="PROSITE" id="PS51029"/>
    </source>
</evidence>
<keyword evidence="3" id="KW-1185">Reference proteome</keyword>
<dbReference type="PROSITE" id="PS51029">
    <property type="entry name" value="MADF"/>
    <property type="match status" value="1"/>
</dbReference>
<dbReference type="GO" id="GO:0006357">
    <property type="term" value="P:regulation of transcription by RNA polymerase II"/>
    <property type="evidence" value="ECO:0007669"/>
    <property type="project" value="TreeGrafter"/>
</dbReference>
<dbReference type="AlphaFoldDB" id="A0A7R8UYT9"/>
<dbReference type="PANTHER" id="PTHR12243">
    <property type="entry name" value="MADF DOMAIN TRANSCRIPTION FACTOR"/>
    <property type="match status" value="1"/>
</dbReference>